<dbReference type="VEuPathDB" id="FungiDB:MELLADRAFT_58365"/>
<protein>
    <recommendedName>
        <fullName evidence="5">Secreted protein</fullName>
    </recommendedName>
</protein>
<feature type="compositionally biased region" description="Basic and acidic residues" evidence="1">
    <location>
        <begin position="80"/>
        <end position="90"/>
    </location>
</feature>
<feature type="compositionally biased region" description="Polar residues" evidence="1">
    <location>
        <begin position="252"/>
        <end position="270"/>
    </location>
</feature>
<evidence type="ECO:0008006" key="5">
    <source>
        <dbReference type="Google" id="ProtNLM"/>
    </source>
</evidence>
<evidence type="ECO:0000256" key="1">
    <source>
        <dbReference type="SAM" id="MobiDB-lite"/>
    </source>
</evidence>
<feature type="compositionally biased region" description="Polar residues" evidence="1">
    <location>
        <begin position="146"/>
        <end position="159"/>
    </location>
</feature>
<feature type="signal peptide" evidence="2">
    <location>
        <begin position="1"/>
        <end position="17"/>
    </location>
</feature>
<sequence>MKLSIQFYVFLIQISSSSVISPKCKPTTQRPHIFDLNESVVQTETPQQAVDHDRNFVKHGVYPSGLHMEDQFHSSSTEKPSSRIIEKMSPERLTAPSTLTATTVVDKNIHSKSRKRIYEKVFGGFEDGSTPSSSSTGTDESESDQTRTPENSLDSRSSSPEPPIQKIHNSLRSSISRKRIKHPGHLEDQSRLSLLIPHPRIKVNNNGNPPQARDIRDSRLLMDDHAARFDGNRDLSLRIGIDQPNTEERSLPSLSSQHHQIQGDRNSISQAPHPLETEGSMNEEVIQRPDNTPSALNMPEKMAREVNEKEVMSVLLHTGSAASFIKEGLVQKIEAYFDHHKTYSIHRNSPNNLIPYNPEEKESGLMKVQYDVVDGFFGGLFSIFAGHQNIPQYSDLIDDGWTFLGSYLTQAIFYLPGLSRETISRGDSLWEDQWSEQRHLFEYILALKKDENISPHLILNLLKDWEKETIYKPRIYGVVINYDKLLEGCVSLKKNRGNSIWKSRPGVQKDTTNINQNAQQNQMESSQKIHEYTMRSTQKFQSNFTPTQDLQQSHMVPTQFIPKNFMPPSHIPLQDRMRSMTDTLQGNQLSTHVSSDYLTLKHGSLQSNLRTSHDSPQENVGSSHNINQDHTSQTSNFQQNTFSFNRKTPENHVQSNQKTLKKSDDSSTYSKKQAGWIKCQDWTFYDQNCHFTNEVKLFFDGLIKKVTWPPKVPEGATSISIARLIYREKMLFNAIETAGNQITTSFVAALFLIHQTHGIQHPWDHILRSGWGFIKQYFSKWGPWLEKYSTSHTLQILPIAMNSLEISDTEKIIRYLAYHNQRNNSPIFIVWDILSEWYKTEEIFSKFGIMVSNIESIKKVHFQGCPVSETGQGFDGLVQRGRHEVKRSRKRKSPMLVDQEDCTNLHPFQLLAKVNSARLSISPEFVGFLNAIGNKEFQDQEHFYNEYVKEFKDLRVEILKVASENYHGIHSIDQRSSPSQGFSENIDVIKTAVSNVNLKIGPAFIGALNILYKHYHSEDDWNYILQSGLKFLQTYVGQWKDFLESNKSPLCFSDQEQSVLQIDWSNMADVLNYMGKHKSTDFMPIHPLKFLIELWYLSFQSEGSGSIHSAYKITSPNLSIIEEFYLTHLSKIKKSGFVNLWNIENEVGWFSRKNMMMRVILIKQERILGSINGEEGALREDVTGG</sequence>
<name>F4R386_MELLP</name>
<reference evidence="4" key="1">
    <citation type="journal article" date="2011" name="Proc. Natl. Acad. Sci. U.S.A.">
        <title>Obligate biotrophy features unraveled by the genomic analysis of rust fungi.</title>
        <authorList>
            <person name="Duplessis S."/>
            <person name="Cuomo C.A."/>
            <person name="Lin Y.-C."/>
            <person name="Aerts A."/>
            <person name="Tisserant E."/>
            <person name="Veneault-Fourrey C."/>
            <person name="Joly D.L."/>
            <person name="Hacquard S."/>
            <person name="Amselem J."/>
            <person name="Cantarel B.L."/>
            <person name="Chiu R."/>
            <person name="Coutinho P.M."/>
            <person name="Feau N."/>
            <person name="Field M."/>
            <person name="Frey P."/>
            <person name="Gelhaye E."/>
            <person name="Goldberg J."/>
            <person name="Grabherr M.G."/>
            <person name="Kodira C.D."/>
            <person name="Kohler A."/>
            <person name="Kuees U."/>
            <person name="Lindquist E.A."/>
            <person name="Lucas S.M."/>
            <person name="Mago R."/>
            <person name="Mauceli E."/>
            <person name="Morin E."/>
            <person name="Murat C."/>
            <person name="Pangilinan J.L."/>
            <person name="Park R."/>
            <person name="Pearson M."/>
            <person name="Quesneville H."/>
            <person name="Rouhier N."/>
            <person name="Sakthikumar S."/>
            <person name="Salamov A.A."/>
            <person name="Schmutz J."/>
            <person name="Selles B."/>
            <person name="Shapiro H."/>
            <person name="Tanguay P."/>
            <person name="Tuskan G.A."/>
            <person name="Henrissat B."/>
            <person name="Van de Peer Y."/>
            <person name="Rouze P."/>
            <person name="Ellis J.G."/>
            <person name="Dodds P.N."/>
            <person name="Schein J.E."/>
            <person name="Zhong S."/>
            <person name="Hamelin R.C."/>
            <person name="Grigoriev I.V."/>
            <person name="Szabo L.J."/>
            <person name="Martin F."/>
        </authorList>
    </citation>
    <scope>NUCLEOTIDE SEQUENCE [LARGE SCALE GENOMIC DNA]</scope>
    <source>
        <strain evidence="4">98AG31 / pathotype 3-4-7</strain>
    </source>
</reference>
<dbReference type="OrthoDB" id="10548106at2759"/>
<feature type="chain" id="PRO_5003314738" description="Secreted protein" evidence="2">
    <location>
        <begin position="18"/>
        <end position="1185"/>
    </location>
</feature>
<dbReference type="HOGENOM" id="CLU_272497_0_0_1"/>
<feature type="compositionally biased region" description="Polar residues" evidence="1">
    <location>
        <begin position="646"/>
        <end position="657"/>
    </location>
</feature>
<dbReference type="KEGG" id="mlr:MELLADRAFT_58365"/>
<dbReference type="RefSeq" id="XP_007404151.1">
    <property type="nucleotide sequence ID" value="XM_007404089.1"/>
</dbReference>
<proteinExistence type="predicted"/>
<feature type="region of interest" description="Disordered" evidence="1">
    <location>
        <begin position="67"/>
        <end position="94"/>
    </location>
</feature>
<dbReference type="GeneID" id="18929173"/>
<evidence type="ECO:0000313" key="4">
    <source>
        <dbReference type="Proteomes" id="UP000001072"/>
    </source>
</evidence>
<keyword evidence="2" id="KW-0732">Signal</keyword>
<feature type="compositionally biased region" description="Polar residues" evidence="1">
    <location>
        <begin position="617"/>
        <end position="634"/>
    </location>
</feature>
<evidence type="ECO:0000256" key="2">
    <source>
        <dbReference type="SAM" id="SignalP"/>
    </source>
</evidence>
<evidence type="ECO:0000313" key="3">
    <source>
        <dbReference type="EMBL" id="EGG13213.1"/>
    </source>
</evidence>
<gene>
    <name evidence="3" type="ORF">MELLADRAFT_58365</name>
</gene>
<feature type="region of interest" description="Disordered" evidence="1">
    <location>
        <begin position="607"/>
        <end position="634"/>
    </location>
</feature>
<accession>F4R386</accession>
<feature type="region of interest" description="Disordered" evidence="1">
    <location>
        <begin position="646"/>
        <end position="667"/>
    </location>
</feature>
<dbReference type="AlphaFoldDB" id="F4R386"/>
<feature type="compositionally biased region" description="Low complexity" evidence="1">
    <location>
        <begin position="127"/>
        <end position="138"/>
    </location>
</feature>
<feature type="region of interest" description="Disordered" evidence="1">
    <location>
        <begin position="122"/>
        <end position="193"/>
    </location>
</feature>
<dbReference type="InParanoid" id="F4R386"/>
<keyword evidence="4" id="KW-1185">Reference proteome</keyword>
<dbReference type="Proteomes" id="UP000001072">
    <property type="component" value="Unassembled WGS sequence"/>
</dbReference>
<feature type="region of interest" description="Disordered" evidence="1">
    <location>
        <begin position="246"/>
        <end position="297"/>
    </location>
</feature>
<organism evidence="4">
    <name type="scientific">Melampsora larici-populina (strain 98AG31 / pathotype 3-4-7)</name>
    <name type="common">Poplar leaf rust fungus</name>
    <dbReference type="NCBI Taxonomy" id="747676"/>
    <lineage>
        <taxon>Eukaryota</taxon>
        <taxon>Fungi</taxon>
        <taxon>Dikarya</taxon>
        <taxon>Basidiomycota</taxon>
        <taxon>Pucciniomycotina</taxon>
        <taxon>Pucciniomycetes</taxon>
        <taxon>Pucciniales</taxon>
        <taxon>Melampsoraceae</taxon>
        <taxon>Melampsora</taxon>
    </lineage>
</organism>
<dbReference type="EMBL" id="GL883090">
    <property type="protein sequence ID" value="EGG13213.1"/>
    <property type="molecule type" value="Genomic_DNA"/>
</dbReference>